<comment type="caution">
    <text evidence="1">The sequence shown here is derived from an EMBL/GenBank/DDBJ whole genome shotgun (WGS) entry which is preliminary data.</text>
</comment>
<evidence type="ECO:0000313" key="1">
    <source>
        <dbReference type="EMBL" id="MBK9795260.1"/>
    </source>
</evidence>
<sequence length="110" mass="11370">MAVVVSGGDVYVAGGWSSDRNVGVAGYWKNGVPVPMTDGTKSAFAESIVVSGSDVYVAGYELDGTGKAVPTYWKNGEALPLAGPTSGSGKLAPSPCREGCVCRRLDLRDR</sequence>
<accession>A0A9D7XK64</accession>
<protein>
    <submittedName>
        <fullName evidence="1">Uncharacterized protein</fullName>
    </submittedName>
</protein>
<proteinExistence type="predicted"/>
<reference evidence="1" key="1">
    <citation type="submission" date="2020-10" db="EMBL/GenBank/DDBJ databases">
        <title>Connecting structure to function with the recovery of over 1000 high-quality activated sludge metagenome-assembled genomes encoding full-length rRNA genes using long-read sequencing.</title>
        <authorList>
            <person name="Singleton C.M."/>
            <person name="Petriglieri F."/>
            <person name="Kristensen J.M."/>
            <person name="Kirkegaard R.H."/>
            <person name="Michaelsen T.Y."/>
            <person name="Andersen M.H."/>
            <person name="Karst S.M."/>
            <person name="Dueholm M.S."/>
            <person name="Nielsen P.H."/>
            <person name="Albertsen M."/>
        </authorList>
    </citation>
    <scope>NUCLEOTIDE SEQUENCE</scope>
    <source>
        <strain evidence="1">Skiv_18-Q3-R9-52_MAXAC.067</strain>
    </source>
</reference>
<dbReference type="AlphaFoldDB" id="A0A9D7XK64"/>
<dbReference type="EMBL" id="JADKIO010000005">
    <property type="protein sequence ID" value="MBK9795260.1"/>
    <property type="molecule type" value="Genomic_DNA"/>
</dbReference>
<gene>
    <name evidence="1" type="ORF">IPP58_01955</name>
</gene>
<name>A0A9D7XK64_9BACT</name>
<dbReference type="Proteomes" id="UP000886657">
    <property type="component" value="Unassembled WGS sequence"/>
</dbReference>
<organism evidence="1 2">
    <name type="scientific">Candidatus Geothrix skivensis</name>
    <dbReference type="NCBI Taxonomy" id="2954439"/>
    <lineage>
        <taxon>Bacteria</taxon>
        <taxon>Pseudomonadati</taxon>
        <taxon>Acidobacteriota</taxon>
        <taxon>Holophagae</taxon>
        <taxon>Holophagales</taxon>
        <taxon>Holophagaceae</taxon>
        <taxon>Geothrix</taxon>
    </lineage>
</organism>
<evidence type="ECO:0000313" key="2">
    <source>
        <dbReference type="Proteomes" id="UP000886657"/>
    </source>
</evidence>